<sequence>MNEWCKKTPLEWQALLHKELKVCAHEKQQHQGWLFTVDPVSAKAHVDFHYWCSRRVTAGVYCYKLFKMEE</sequence>
<dbReference type="PANTHER" id="PTHR14710:SF2">
    <property type="entry name" value="GEM-ASSOCIATED PROTEIN 6"/>
    <property type="match status" value="1"/>
</dbReference>
<reference evidence="2" key="1">
    <citation type="submission" date="2021-06" db="EMBL/GenBank/DDBJ databases">
        <authorList>
            <consortium name="Wellcome Sanger Institute Data Sharing"/>
        </authorList>
    </citation>
    <scope>NUCLEOTIDE SEQUENCE [LARGE SCALE GENOMIC DNA]</scope>
</reference>
<dbReference type="Proteomes" id="UP000694620">
    <property type="component" value="Chromosome 15"/>
</dbReference>
<dbReference type="Ensembl" id="ENSECRT00000031943.1">
    <property type="protein sequence ID" value="ENSECRP00000031281.1"/>
    <property type="gene ID" value="ENSECRG00000021196.1"/>
</dbReference>
<dbReference type="GO" id="GO:0005634">
    <property type="term" value="C:nucleus"/>
    <property type="evidence" value="ECO:0007669"/>
    <property type="project" value="InterPro"/>
</dbReference>
<reference evidence="2" key="3">
    <citation type="submission" date="2025-09" db="UniProtKB">
        <authorList>
            <consortium name="Ensembl"/>
        </authorList>
    </citation>
    <scope>IDENTIFICATION</scope>
</reference>
<dbReference type="InterPro" id="IPR046857">
    <property type="entry name" value="Gemin6_Sm-like_dom"/>
</dbReference>
<keyword evidence="3" id="KW-1185">Reference proteome</keyword>
<evidence type="ECO:0000313" key="3">
    <source>
        <dbReference type="Proteomes" id="UP000694620"/>
    </source>
</evidence>
<dbReference type="PANTHER" id="PTHR14710">
    <property type="entry name" value="GEM-ASSOCIATED PROTEIN 6"/>
    <property type="match status" value="1"/>
</dbReference>
<reference evidence="2" key="2">
    <citation type="submission" date="2025-08" db="UniProtKB">
        <authorList>
            <consortium name="Ensembl"/>
        </authorList>
    </citation>
    <scope>IDENTIFICATION</scope>
</reference>
<dbReference type="Gene3D" id="2.30.30.100">
    <property type="match status" value="1"/>
</dbReference>
<accession>A0A8C4TLY2</accession>
<evidence type="ECO:0000259" key="1">
    <source>
        <dbReference type="Pfam" id="PF06372"/>
    </source>
</evidence>
<evidence type="ECO:0000313" key="2">
    <source>
        <dbReference type="Ensembl" id="ENSECRP00000031281.1"/>
    </source>
</evidence>
<feature type="domain" description="Gem-associated protein 6 Sm-like" evidence="1">
    <location>
        <begin position="1"/>
        <end position="43"/>
    </location>
</feature>
<dbReference type="GO" id="GO:0000245">
    <property type="term" value="P:spliceosomal complex assembly"/>
    <property type="evidence" value="ECO:0007669"/>
    <property type="project" value="InterPro"/>
</dbReference>
<organism evidence="2 3">
    <name type="scientific">Erpetoichthys calabaricus</name>
    <name type="common">Rope fish</name>
    <name type="synonym">Calamoichthys calabaricus</name>
    <dbReference type="NCBI Taxonomy" id="27687"/>
    <lineage>
        <taxon>Eukaryota</taxon>
        <taxon>Metazoa</taxon>
        <taxon>Chordata</taxon>
        <taxon>Craniata</taxon>
        <taxon>Vertebrata</taxon>
        <taxon>Euteleostomi</taxon>
        <taxon>Actinopterygii</taxon>
        <taxon>Polypteriformes</taxon>
        <taxon>Polypteridae</taxon>
        <taxon>Erpetoichthys</taxon>
    </lineage>
</organism>
<name>A0A8C4TLY2_ERPCA</name>
<protein>
    <recommendedName>
        <fullName evidence="1">Gem-associated protein 6 Sm-like domain-containing protein</fullName>
    </recommendedName>
</protein>
<dbReference type="GO" id="GO:0032797">
    <property type="term" value="C:SMN complex"/>
    <property type="evidence" value="ECO:0007669"/>
    <property type="project" value="TreeGrafter"/>
</dbReference>
<proteinExistence type="predicted"/>
<dbReference type="Pfam" id="PF06372">
    <property type="entry name" value="Gemin6"/>
    <property type="match status" value="1"/>
</dbReference>
<dbReference type="GeneTree" id="ENSGT00960000189550"/>
<dbReference type="AlphaFoldDB" id="A0A8C4TLY2"/>
<dbReference type="InterPro" id="IPR009422">
    <property type="entry name" value="Gemin6"/>
</dbReference>
<dbReference type="GO" id="GO:0000387">
    <property type="term" value="P:spliceosomal snRNP assembly"/>
    <property type="evidence" value="ECO:0007669"/>
    <property type="project" value="TreeGrafter"/>
</dbReference>